<dbReference type="RefSeq" id="WP_307759858.1">
    <property type="nucleotide sequence ID" value="NZ_JBEPMK010000002.1"/>
</dbReference>
<comment type="caution">
    <text evidence="4">The sequence shown here is derived from an EMBL/GenBank/DDBJ whole genome shotgun (WGS) entry which is preliminary data.</text>
</comment>
<keyword evidence="2" id="KW-0472">Membrane</keyword>
<evidence type="ECO:0000256" key="2">
    <source>
        <dbReference type="SAM" id="Phobius"/>
    </source>
</evidence>
<feature type="transmembrane region" description="Helical" evidence="2">
    <location>
        <begin position="256"/>
        <end position="273"/>
    </location>
</feature>
<organism evidence="4 5">
    <name type="scientific">Streptococcus gallinaceus</name>
    <dbReference type="NCBI Taxonomy" id="165758"/>
    <lineage>
        <taxon>Bacteria</taxon>
        <taxon>Bacillati</taxon>
        <taxon>Bacillota</taxon>
        <taxon>Bacilli</taxon>
        <taxon>Lactobacillales</taxon>
        <taxon>Streptococcaceae</taxon>
        <taxon>Streptococcus</taxon>
    </lineage>
</organism>
<protein>
    <submittedName>
        <fullName evidence="4">Membrane protease YdiL (CAAX protease family)</fullName>
    </submittedName>
</protein>
<dbReference type="PANTHER" id="PTHR43592:SF15">
    <property type="entry name" value="CAAX AMINO TERMINAL PROTEASE FAMILY PROTEIN"/>
    <property type="match status" value="1"/>
</dbReference>
<keyword evidence="5" id="KW-1185">Reference proteome</keyword>
<evidence type="ECO:0000256" key="1">
    <source>
        <dbReference type="ARBA" id="ARBA00009067"/>
    </source>
</evidence>
<keyword evidence="2" id="KW-1133">Transmembrane helix</keyword>
<feature type="transmembrane region" description="Helical" evidence="2">
    <location>
        <begin position="38"/>
        <end position="58"/>
    </location>
</feature>
<evidence type="ECO:0000313" key="4">
    <source>
        <dbReference type="EMBL" id="MET3643869.1"/>
    </source>
</evidence>
<gene>
    <name evidence="4" type="ORF">ABID27_000491</name>
</gene>
<keyword evidence="2" id="KW-0812">Transmembrane</keyword>
<feature type="transmembrane region" description="Helical" evidence="2">
    <location>
        <begin position="191"/>
        <end position="210"/>
    </location>
</feature>
<dbReference type="GO" id="GO:0008233">
    <property type="term" value="F:peptidase activity"/>
    <property type="evidence" value="ECO:0007669"/>
    <property type="project" value="UniProtKB-KW"/>
</dbReference>
<comment type="similarity">
    <text evidence="1">Belongs to the UPF0177 family.</text>
</comment>
<feature type="domain" description="CAAX prenyl protease 2/Lysostaphin resistance protein A-like" evidence="3">
    <location>
        <begin position="121"/>
        <end position="206"/>
    </location>
</feature>
<feature type="transmembrane region" description="Helical" evidence="2">
    <location>
        <begin position="12"/>
        <end position="32"/>
    </location>
</feature>
<dbReference type="GO" id="GO:0006508">
    <property type="term" value="P:proteolysis"/>
    <property type="evidence" value="ECO:0007669"/>
    <property type="project" value="UniProtKB-KW"/>
</dbReference>
<feature type="transmembrane region" description="Helical" evidence="2">
    <location>
        <begin position="216"/>
        <end position="236"/>
    </location>
</feature>
<evidence type="ECO:0000313" key="5">
    <source>
        <dbReference type="Proteomes" id="UP001549055"/>
    </source>
</evidence>
<dbReference type="EMBL" id="JBEPMK010000002">
    <property type="protein sequence ID" value="MET3643869.1"/>
    <property type="molecule type" value="Genomic_DNA"/>
</dbReference>
<accession>A0ABV2JIZ0</accession>
<dbReference type="PANTHER" id="PTHR43592">
    <property type="entry name" value="CAAX AMINO TERMINAL PROTEASE"/>
    <property type="match status" value="1"/>
</dbReference>
<proteinExistence type="inferred from homology"/>
<keyword evidence="4" id="KW-0378">Hydrolase</keyword>
<sequence length="280" mass="31442">MLERREGRVVVSLWLNTLLFVAVVRLINHFSLIRDDGLGLLVTTFVALCPLLFWGRGLKAYKEDIKDISLFGFFTVVFLFCVGICFNFIGTISTVPLEGLLNQVGYTAKESLVQNKINEGTITFIIYSCILGPIFEEVVYRGGLQTLLAPYGKKRAILISALIFGFMHHDLYQAIAAAALGIVFAYGRDRYGLLFAIILHICNNTFVTLVAHFKPIGFAVPAFAVIGLIIFIVALIKKRVYLSERFQRIGKMPYYILLPILGLFAYEVIYTLVESIHRLG</sequence>
<reference evidence="4 5" key="1">
    <citation type="submission" date="2024-06" db="EMBL/GenBank/DDBJ databases">
        <title>Genomic Encyclopedia of Type Strains, Phase IV (KMG-IV): sequencing the most valuable type-strain genomes for metagenomic binning, comparative biology and taxonomic classification.</title>
        <authorList>
            <person name="Goeker M."/>
        </authorList>
    </citation>
    <scope>NUCLEOTIDE SEQUENCE [LARGE SCALE GENOMIC DNA]</scope>
    <source>
        <strain evidence="4 5">DSM 15349</strain>
    </source>
</reference>
<name>A0ABV2JIZ0_9STRE</name>
<dbReference type="Proteomes" id="UP001549055">
    <property type="component" value="Unassembled WGS sequence"/>
</dbReference>
<dbReference type="Pfam" id="PF02517">
    <property type="entry name" value="Rce1-like"/>
    <property type="match status" value="1"/>
</dbReference>
<evidence type="ECO:0000259" key="3">
    <source>
        <dbReference type="Pfam" id="PF02517"/>
    </source>
</evidence>
<feature type="transmembrane region" description="Helical" evidence="2">
    <location>
        <begin position="157"/>
        <end position="184"/>
    </location>
</feature>
<feature type="transmembrane region" description="Helical" evidence="2">
    <location>
        <begin position="70"/>
        <end position="92"/>
    </location>
</feature>
<keyword evidence="4" id="KW-0645">Protease</keyword>
<dbReference type="InterPro" id="IPR003675">
    <property type="entry name" value="Rce1/LyrA-like_dom"/>
</dbReference>